<gene>
    <name evidence="2" type="ORF">BDW59DRAFT_157057</name>
</gene>
<proteinExistence type="predicted"/>
<sequence>MSDEQDPAATKQQRLQGLLKEYNIQFVRSSQDDTPTSLRHEFDLIRKIEQVNLESYYWSSSSTDKKTDPSILQNNVARARALVRNVENCSSFEVNEVQWRWEVENRLFSILKEPMICSTCEKRLWRAGIEFPIDLEDDAFMEKLKKRRDKREICGCRVPRFQSTVFFSGQPAPDHIFNYKIGKMVQYEPGLRKRVPKGKLPDLVLGLTNSPKFEKILDAPFKGQTNEAETVASVLKTDLFASTSGMIFPFLVLEAKQGRALDSSHDIVRQMALPAYEMLRMQTRLLKMSAVEGRGEQLPRVWLASSKAEIWKFYTGTAIETVGGGYIYKIYHMWTGDISTEIGALKLILLLDGIFDWARDIYRMNIYDHLSSLAATSEPGRAWSRLTMTPLSEALEPGRAWSRLTMTPLSEVLENFRGLTSTIENLPTIPEYPGRVQKYRCGWVVDARQAILSGGGLLITATNMMDLFGNFKHPDQARAFARRLWELLCRESLYFPSEDILDRVRKLWMRETYEERPGSNTPIYVQFETHQYLDLFWEPKRTLTFVAITGDSIPKLFKLAGYDTNATQSIIDIRKARLRIPEEELLKEIEMSHSLVSTADLNLYESISRRQVWCKGVLFTPGQCLFQSDRTFSADYGGCFQYIFNMYNVGTRLPSESFLKLWHKSEPERFSSLDRKSILVIGDTDRRDWHQVEDEHVAPPLCLFVFRETSAISRSQIKQQLERELRGGKFYYTSLKGKHYDDSGYYGDNAVFSKQSTSENGPLLLRTESKPEFRPRENADSLLSSWIEELSDNTNRRGGSSDGEPQGTPDPSDGERDEEVKIKEDDQVFEINSISEHSESNKDASHDQSSEDFEDSE</sequence>
<evidence type="ECO:0008006" key="4">
    <source>
        <dbReference type="Google" id="ProtNLM"/>
    </source>
</evidence>
<evidence type="ECO:0000313" key="2">
    <source>
        <dbReference type="EMBL" id="KAL2832908.1"/>
    </source>
</evidence>
<feature type="region of interest" description="Disordered" evidence="1">
    <location>
        <begin position="761"/>
        <end position="857"/>
    </location>
</feature>
<organism evidence="2 3">
    <name type="scientific">Aspergillus cavernicola</name>
    <dbReference type="NCBI Taxonomy" id="176166"/>
    <lineage>
        <taxon>Eukaryota</taxon>
        <taxon>Fungi</taxon>
        <taxon>Dikarya</taxon>
        <taxon>Ascomycota</taxon>
        <taxon>Pezizomycotina</taxon>
        <taxon>Eurotiomycetes</taxon>
        <taxon>Eurotiomycetidae</taxon>
        <taxon>Eurotiales</taxon>
        <taxon>Aspergillaceae</taxon>
        <taxon>Aspergillus</taxon>
        <taxon>Aspergillus subgen. Nidulantes</taxon>
    </lineage>
</organism>
<dbReference type="EMBL" id="JBFXLS010000005">
    <property type="protein sequence ID" value="KAL2832908.1"/>
    <property type="molecule type" value="Genomic_DNA"/>
</dbReference>
<protein>
    <recommendedName>
        <fullName evidence="4">Heterokaryon incompatibility domain-containing protein</fullName>
    </recommendedName>
</protein>
<evidence type="ECO:0000256" key="1">
    <source>
        <dbReference type="SAM" id="MobiDB-lite"/>
    </source>
</evidence>
<keyword evidence="3" id="KW-1185">Reference proteome</keyword>
<feature type="compositionally biased region" description="Basic and acidic residues" evidence="1">
    <location>
        <begin position="767"/>
        <end position="779"/>
    </location>
</feature>
<feature type="compositionally biased region" description="Basic and acidic residues" evidence="1">
    <location>
        <begin position="836"/>
        <end position="849"/>
    </location>
</feature>
<dbReference type="Proteomes" id="UP001610335">
    <property type="component" value="Unassembled WGS sequence"/>
</dbReference>
<reference evidence="2 3" key="1">
    <citation type="submission" date="2024-07" db="EMBL/GenBank/DDBJ databases">
        <title>Section-level genome sequencing and comparative genomics of Aspergillus sections Usti and Cavernicolus.</title>
        <authorList>
            <consortium name="Lawrence Berkeley National Laboratory"/>
            <person name="Nybo J.L."/>
            <person name="Vesth T.C."/>
            <person name="Theobald S."/>
            <person name="Frisvad J.C."/>
            <person name="Larsen T.O."/>
            <person name="Kjaerboelling I."/>
            <person name="Rothschild-Mancinelli K."/>
            <person name="Lyhne E.K."/>
            <person name="Kogle M.E."/>
            <person name="Barry K."/>
            <person name="Clum A."/>
            <person name="Na H."/>
            <person name="Ledsgaard L."/>
            <person name="Lin J."/>
            <person name="Lipzen A."/>
            <person name="Kuo A."/>
            <person name="Riley R."/>
            <person name="Mondo S."/>
            <person name="LaButti K."/>
            <person name="Haridas S."/>
            <person name="Pangalinan J."/>
            <person name="Salamov A.A."/>
            <person name="Simmons B.A."/>
            <person name="Magnuson J.K."/>
            <person name="Chen J."/>
            <person name="Drula E."/>
            <person name="Henrissat B."/>
            <person name="Wiebenga A."/>
            <person name="Lubbers R.J."/>
            <person name="Gomes A.C."/>
            <person name="Makela M.R."/>
            <person name="Stajich J."/>
            <person name="Grigoriev I.V."/>
            <person name="Mortensen U.H."/>
            <person name="De vries R.P."/>
            <person name="Baker S.E."/>
            <person name="Andersen M.R."/>
        </authorList>
    </citation>
    <scope>NUCLEOTIDE SEQUENCE [LARGE SCALE GENOMIC DNA]</scope>
    <source>
        <strain evidence="2 3">CBS 600.67</strain>
    </source>
</reference>
<accession>A0ABR4IYQ1</accession>
<name>A0ABR4IYQ1_9EURO</name>
<evidence type="ECO:0000313" key="3">
    <source>
        <dbReference type="Proteomes" id="UP001610335"/>
    </source>
</evidence>
<comment type="caution">
    <text evidence="2">The sequence shown here is derived from an EMBL/GenBank/DDBJ whole genome shotgun (WGS) entry which is preliminary data.</text>
</comment>